<dbReference type="InterPro" id="IPR014395">
    <property type="entry name" value="Pen/GL7ACA/AHL_acylase"/>
</dbReference>
<sequence length="789" mass="87580">MLKELIESLIIDNDFFAKLKNSSCSLDENEIFFHSLPKTEGTLTSSALTNAVSVEWDKLGIPTITGESREDVSYSLGYIHAQERYFQMDLLRRLAAGELSELLGGAKELIETDIQNRRWLLRSRAINTLKNLSVDEKNILAQYTKGVNEGLSSKIIVSFEYVILMTEATPWKDEDSLLVLYALSLELQQQQIARVYTRGWIDQHSTAAQKSFLLPESSSWDTPLSGTIPPPPSIAETPPDWWGKGHENASTLPSQTPFYGSNCFVIDGQHSKNGQAILANDMHLSLMLPNTWYRASLNYLSPDKKHTFSLSGLTLPGVPVVIIGCNQHISWGFTHSYADTLDWVKTPEPLSHWPVETEYIKVKHSEDIKLDIPLSPYGPVVATEQGNMAMRWAMQLPDAIDLHFLAINEALCVSQAIDIGTGSGMPALNMFVADKNGDIGWALVGTLPDRIIKGDINTFPVDENNQWQDNVLPAAQHPHILNPSSGILWNANNRQSFSSDYDNIGDGGADIGVRAWEIKQRLIKDAKLNADDMRAIQLDNTANLFITWRLTLLPLITDSFLINQPLRRQALDLIYQWGGSAGTDSVGYRIISLWRDMIYKNLFGRLDNQLAAQWPAANYLTANTRWDETVMALINAPQQAAWVPHGFTGWDDFIVSQLDMVLAALTAQEGQLFHATWGKANTAAIMHPFAKDMPALRPLLSAPADELSGDHNVPHVCRPDFGASCRLVAYPGDAAKGTLTQPGGQSGHPISPWFLAGHEYWVHGLSLPLEPGPVQKTLMMQPQKSETVS</sequence>
<organism evidence="5 6">
    <name type="scientific">Yersinia hibernica</name>
    <dbReference type="NCBI Taxonomy" id="2339259"/>
    <lineage>
        <taxon>Bacteria</taxon>
        <taxon>Pseudomonadati</taxon>
        <taxon>Pseudomonadota</taxon>
        <taxon>Gammaproteobacteria</taxon>
        <taxon>Enterobacterales</taxon>
        <taxon>Yersiniaceae</taxon>
        <taxon>Yersinia</taxon>
    </lineage>
</organism>
<dbReference type="RefSeq" id="WP_129196487.1">
    <property type="nucleotide sequence ID" value="NZ_CABHXI010000107.1"/>
</dbReference>
<evidence type="ECO:0000256" key="4">
    <source>
        <dbReference type="ARBA" id="ARBA00038735"/>
    </source>
</evidence>
<dbReference type="PIRSF" id="PIRSF001227">
    <property type="entry name" value="Pen_acylase"/>
    <property type="match status" value="1"/>
</dbReference>
<dbReference type="InterPro" id="IPR002692">
    <property type="entry name" value="S45"/>
</dbReference>
<dbReference type="InterPro" id="IPR043147">
    <property type="entry name" value="Penicillin_amidase_A-knob"/>
</dbReference>
<comment type="similarity">
    <text evidence="1">Belongs to the peptidase S45 family.</text>
</comment>
<dbReference type="Proteomes" id="UP000288804">
    <property type="component" value="Chromosome"/>
</dbReference>
<dbReference type="Gene3D" id="3.60.20.10">
    <property type="entry name" value="Glutamine Phosphoribosylpyrophosphate, subunit 1, domain 1"/>
    <property type="match status" value="1"/>
</dbReference>
<evidence type="ECO:0000313" key="5">
    <source>
        <dbReference type="EMBL" id="QAX78881.1"/>
    </source>
</evidence>
<dbReference type="PANTHER" id="PTHR34218:SF4">
    <property type="entry name" value="ACYL-HOMOSERINE LACTONE ACYLASE QUIP"/>
    <property type="match status" value="1"/>
</dbReference>
<keyword evidence="3" id="KW-0865">Zymogen</keyword>
<dbReference type="Pfam" id="PF01804">
    <property type="entry name" value="Penicil_amidase"/>
    <property type="match status" value="1"/>
</dbReference>
<dbReference type="Gene3D" id="1.10.1400.10">
    <property type="match status" value="1"/>
</dbReference>
<evidence type="ECO:0000256" key="1">
    <source>
        <dbReference type="ARBA" id="ARBA00006586"/>
    </source>
</evidence>
<proteinExistence type="inferred from homology"/>
<dbReference type="InterPro" id="IPR043146">
    <property type="entry name" value="Penicillin_amidase_N_B-knob"/>
</dbReference>
<evidence type="ECO:0000256" key="3">
    <source>
        <dbReference type="ARBA" id="ARBA00023145"/>
    </source>
</evidence>
<dbReference type="SUPFAM" id="SSF56235">
    <property type="entry name" value="N-terminal nucleophile aminohydrolases (Ntn hydrolases)"/>
    <property type="match status" value="1"/>
</dbReference>
<dbReference type="Gene3D" id="1.10.439.10">
    <property type="entry name" value="Penicillin Amidohydrolase, domain 1"/>
    <property type="match status" value="1"/>
</dbReference>
<dbReference type="Gene3D" id="2.30.120.10">
    <property type="match status" value="1"/>
</dbReference>
<name>A0ABX5QZW2_9GAMM</name>
<accession>A0ABX5QZW2</accession>
<keyword evidence="2" id="KW-0378">Hydrolase</keyword>
<reference evidence="6" key="1">
    <citation type="submission" date="2018-09" db="EMBL/GenBank/DDBJ databases">
        <title>Yersinia hibernicus sp. nov.</title>
        <authorList>
            <person name="Nguyen S.V."/>
            <person name="Mundanda D.M."/>
            <person name="Anes J."/>
            <person name="Fanning S."/>
        </authorList>
    </citation>
    <scope>NUCLEOTIDE SEQUENCE [LARGE SCALE GENOMIC DNA]</scope>
    <source>
        <strain evidence="6">CFS1934</strain>
    </source>
</reference>
<dbReference type="InterPro" id="IPR029055">
    <property type="entry name" value="Ntn_hydrolases_N"/>
</dbReference>
<dbReference type="PANTHER" id="PTHR34218">
    <property type="entry name" value="PEPTIDASE S45 PENICILLIN AMIDASE"/>
    <property type="match status" value="1"/>
</dbReference>
<evidence type="ECO:0000313" key="6">
    <source>
        <dbReference type="Proteomes" id="UP000288804"/>
    </source>
</evidence>
<dbReference type="EMBL" id="CP032487">
    <property type="protein sequence ID" value="QAX78881.1"/>
    <property type="molecule type" value="Genomic_DNA"/>
</dbReference>
<comment type="subunit">
    <text evidence="4">Heterodimer of an alpha subunit and a beta subunit processed from the same precursor.</text>
</comment>
<gene>
    <name evidence="5" type="ORF">D5F51_10125</name>
</gene>
<dbReference type="InterPro" id="IPR023343">
    <property type="entry name" value="Penicillin_amidase_dom1"/>
</dbReference>
<evidence type="ECO:0000256" key="2">
    <source>
        <dbReference type="ARBA" id="ARBA00022801"/>
    </source>
</evidence>
<keyword evidence="6" id="KW-1185">Reference proteome</keyword>
<protein>
    <submittedName>
        <fullName evidence="5">Penicillin acylase family protein</fullName>
    </submittedName>
</protein>